<gene>
    <name evidence="1" type="ordered locus">CPn_0656</name>
</gene>
<reference evidence="1 2" key="1">
    <citation type="journal article" date="1999" name="Nat. Genet.">
        <title>Comparative genomes of Chlamydia pneumoniae and C. trachomatis.</title>
        <authorList>
            <person name="Kalman S."/>
            <person name="Mitchell W."/>
            <person name="Marathe R."/>
            <person name="Lammel C."/>
            <person name="Fan J."/>
            <person name="Hyman R.W."/>
            <person name="Olinger L."/>
            <person name="Grimwood J."/>
            <person name="Davis R.W."/>
            <person name="Stephens R.S."/>
        </authorList>
    </citation>
    <scope>NUCLEOTIDE SEQUENCE [LARGE SCALE GENOMIC DNA]</scope>
    <source>
        <strain evidence="1 2">CWL029</strain>
    </source>
</reference>
<proteinExistence type="predicted"/>
<dbReference type="KEGG" id="cpn:CPn_0656"/>
<sequence>MFDILLTVEGFLCLTLYFASVQRMPCEQKRVPGNLYYYYIAAHSSLCLSVCKDTMENKD</sequence>
<evidence type="ECO:0000313" key="1">
    <source>
        <dbReference type="EMBL" id="AAD18795.1"/>
    </source>
</evidence>
<dbReference type="EMBL" id="AE001363">
    <property type="protein sequence ID" value="AAD18795.1"/>
    <property type="molecule type" value="Genomic_DNA"/>
</dbReference>
<protein>
    <submittedName>
        <fullName evidence="1">Uncharacterized protein</fullName>
    </submittedName>
</protein>
<organism evidence="1 2">
    <name type="scientific">Chlamydia pneumoniae</name>
    <name type="common">Chlamydophila pneumoniae</name>
    <dbReference type="NCBI Taxonomy" id="83558"/>
    <lineage>
        <taxon>Bacteria</taxon>
        <taxon>Pseudomonadati</taxon>
        <taxon>Chlamydiota</taxon>
        <taxon>Chlamydiia</taxon>
        <taxon>Chlamydiales</taxon>
        <taxon>Chlamydiaceae</taxon>
        <taxon>Chlamydia/Chlamydophila group</taxon>
        <taxon>Chlamydia</taxon>
    </lineage>
</organism>
<accession>A0A0H2UM01</accession>
<name>A0A0H2UM01_CHLPN</name>
<evidence type="ECO:0000313" key="2">
    <source>
        <dbReference type="Proteomes" id="UP000000801"/>
    </source>
</evidence>
<dbReference type="AlphaFoldDB" id="A0A0H2UM01"/>
<dbReference type="HOGENOM" id="CLU_2951877_0_0_0"/>
<dbReference type="Proteomes" id="UP000000801">
    <property type="component" value="Chromosome"/>
</dbReference>